<dbReference type="AlphaFoldDB" id="A0A7Z9DZR5"/>
<reference evidence="1" key="1">
    <citation type="submission" date="2019-10" db="EMBL/GenBank/DDBJ databases">
        <authorList>
            <consortium name="Genoscope - CEA"/>
            <person name="William W."/>
        </authorList>
    </citation>
    <scope>NUCLEOTIDE SEQUENCE [LARGE SCALE GENOMIC DNA]</scope>
    <source>
        <strain evidence="1">BBR_PRJEB10992</strain>
    </source>
</reference>
<keyword evidence="2" id="KW-1185">Reference proteome</keyword>
<comment type="caution">
    <text evidence="1">The sequence shown here is derived from an EMBL/GenBank/DDBJ whole genome shotgun (WGS) entry which is preliminary data.</text>
</comment>
<dbReference type="EMBL" id="CZCU02000145">
    <property type="protein sequence ID" value="VXD20316.1"/>
    <property type="molecule type" value="Genomic_DNA"/>
</dbReference>
<accession>A0A7Z9DZR5</accession>
<evidence type="ECO:0000313" key="1">
    <source>
        <dbReference type="EMBL" id="VXD20316.1"/>
    </source>
</evidence>
<proteinExistence type="predicted"/>
<organism evidence="1 2">
    <name type="scientific">Planktothrix serta PCC 8927</name>
    <dbReference type="NCBI Taxonomy" id="671068"/>
    <lineage>
        <taxon>Bacteria</taxon>
        <taxon>Bacillati</taxon>
        <taxon>Cyanobacteriota</taxon>
        <taxon>Cyanophyceae</taxon>
        <taxon>Oscillatoriophycideae</taxon>
        <taxon>Oscillatoriales</taxon>
        <taxon>Microcoleaceae</taxon>
        <taxon>Planktothrix</taxon>
    </lineage>
</organism>
<dbReference type="Proteomes" id="UP000184550">
    <property type="component" value="Unassembled WGS sequence"/>
</dbReference>
<evidence type="ECO:0000313" key="2">
    <source>
        <dbReference type="Proteomes" id="UP000184550"/>
    </source>
</evidence>
<sequence length="167" mass="19162">MVTVTVDSLTFDFPDSWSVTKYDDWAFYQNQFSKMWDGIKAVDLLAIENQVTWLIEVKDYRQHPRTKTIDLADEVAKKVFSTLAAMLPAKINASVIEECNFAGKVLKTTQLRVVLHLEQPEKDSKLFPRAIDPSNVQLKLRTLIKPIDPHPKVVESTQMRGLEWTVT</sequence>
<evidence type="ECO:0008006" key="3">
    <source>
        <dbReference type="Google" id="ProtNLM"/>
    </source>
</evidence>
<dbReference type="RefSeq" id="WP_083623037.1">
    <property type="nucleotide sequence ID" value="NZ_LR734875.1"/>
</dbReference>
<protein>
    <recommendedName>
        <fullName evidence="3">Cysteinyl-tRNA synthetase</fullName>
    </recommendedName>
</protein>
<name>A0A7Z9DZR5_9CYAN</name>
<gene>
    <name evidence="1" type="ORF">PL8927_690066</name>
</gene>
<dbReference type="OrthoDB" id="878245at2"/>